<evidence type="ECO:0000313" key="1">
    <source>
        <dbReference type="EMBL" id="TQD80905.1"/>
    </source>
</evidence>
<comment type="caution">
    <text evidence="1">The sequence shown here is derived from an EMBL/GenBank/DDBJ whole genome shotgun (WGS) entry which is preliminary data.</text>
</comment>
<organism evidence="1 2">
    <name type="scientific">Malus baccata</name>
    <name type="common">Siberian crab apple</name>
    <name type="synonym">Pyrus baccata</name>
    <dbReference type="NCBI Taxonomy" id="106549"/>
    <lineage>
        <taxon>Eukaryota</taxon>
        <taxon>Viridiplantae</taxon>
        <taxon>Streptophyta</taxon>
        <taxon>Embryophyta</taxon>
        <taxon>Tracheophyta</taxon>
        <taxon>Spermatophyta</taxon>
        <taxon>Magnoliopsida</taxon>
        <taxon>eudicotyledons</taxon>
        <taxon>Gunneridae</taxon>
        <taxon>Pentapetalae</taxon>
        <taxon>rosids</taxon>
        <taxon>fabids</taxon>
        <taxon>Rosales</taxon>
        <taxon>Rosaceae</taxon>
        <taxon>Amygdaloideae</taxon>
        <taxon>Maleae</taxon>
        <taxon>Malus</taxon>
    </lineage>
</organism>
<dbReference type="Proteomes" id="UP000315295">
    <property type="component" value="Unassembled WGS sequence"/>
</dbReference>
<evidence type="ECO:0000313" key="2">
    <source>
        <dbReference type="Proteomes" id="UP000315295"/>
    </source>
</evidence>
<dbReference type="AlphaFoldDB" id="A0A540L394"/>
<proteinExistence type="predicted"/>
<gene>
    <name evidence="1" type="ORF">C1H46_033575</name>
</gene>
<protein>
    <submittedName>
        <fullName evidence="1">Uncharacterized protein</fullName>
    </submittedName>
</protein>
<sequence>MNEKVTAISSHQEAVQSEMAKMQRAITSLTQMQNQFQTSWSSQQADLQRMMLEEIRQLKAASRPSSLERAFQIP</sequence>
<name>A0A540L394_MALBA</name>
<accession>A0A540L394</accession>
<dbReference type="EMBL" id="VIEB01000791">
    <property type="protein sequence ID" value="TQD80905.1"/>
    <property type="molecule type" value="Genomic_DNA"/>
</dbReference>
<reference evidence="1 2" key="1">
    <citation type="journal article" date="2019" name="G3 (Bethesda)">
        <title>Sequencing of a Wild Apple (Malus baccata) Genome Unravels the Differences Between Cultivated and Wild Apple Species Regarding Disease Resistance and Cold Tolerance.</title>
        <authorList>
            <person name="Chen X."/>
        </authorList>
    </citation>
    <scope>NUCLEOTIDE SEQUENCE [LARGE SCALE GENOMIC DNA]</scope>
    <source>
        <strain evidence="2">cv. Shandingzi</strain>
        <tissue evidence="1">Leaves</tissue>
    </source>
</reference>
<keyword evidence="2" id="KW-1185">Reference proteome</keyword>